<evidence type="ECO:0000313" key="6">
    <source>
        <dbReference type="Proteomes" id="UP001208689"/>
    </source>
</evidence>
<name>A0ABY6HV82_9ARCH</name>
<comment type="subunit">
    <text evidence="2">Homodimer.</text>
</comment>
<keyword evidence="2" id="KW-0067">ATP-binding</keyword>
<evidence type="ECO:0000256" key="3">
    <source>
        <dbReference type="SAM" id="MobiDB-lite"/>
    </source>
</evidence>
<feature type="compositionally biased region" description="Basic residues" evidence="3">
    <location>
        <begin position="1"/>
        <end position="14"/>
    </location>
</feature>
<dbReference type="InterPro" id="IPR036621">
    <property type="entry name" value="Anticodon-bd_dom_sf"/>
</dbReference>
<evidence type="ECO:0000259" key="4">
    <source>
        <dbReference type="SMART" id="SM00946"/>
    </source>
</evidence>
<dbReference type="Proteomes" id="UP001208689">
    <property type="component" value="Chromosome"/>
</dbReference>
<dbReference type="Pfam" id="PF09180">
    <property type="entry name" value="ProRS-C_1"/>
    <property type="match status" value="1"/>
</dbReference>
<dbReference type="PANTHER" id="PTHR43382">
    <property type="entry name" value="PROLYL-TRNA SYNTHETASE"/>
    <property type="match status" value="1"/>
</dbReference>
<keyword evidence="2" id="KW-0963">Cytoplasm</keyword>
<dbReference type="InterPro" id="IPR016061">
    <property type="entry name" value="Pro-tRNA_ligase_II_C"/>
</dbReference>
<dbReference type="InterPro" id="IPR002314">
    <property type="entry name" value="aa-tRNA-synt_IIb"/>
</dbReference>
<dbReference type="Gene3D" id="3.30.110.30">
    <property type="entry name" value="C-terminal domain of ProRS"/>
    <property type="match status" value="1"/>
</dbReference>
<evidence type="ECO:0000256" key="2">
    <source>
        <dbReference type="HAMAP-Rule" id="MF_01571"/>
    </source>
</evidence>
<keyword evidence="2 5" id="KW-0436">Ligase</keyword>
<comment type="similarity">
    <text evidence="2">Belongs to the class-II aminoacyl-tRNA synthetase family. ProS type 3 subfamily.</text>
</comment>
<proteinExistence type="inferred from homology"/>
<dbReference type="InterPro" id="IPR004499">
    <property type="entry name" value="Pro-tRNA-ligase_IIa_arc-type"/>
</dbReference>
<dbReference type="Gene3D" id="3.30.930.10">
    <property type="entry name" value="Bira Bifunctional Protein, Domain 2"/>
    <property type="match status" value="1"/>
</dbReference>
<dbReference type="SUPFAM" id="SSF64586">
    <property type="entry name" value="C-terminal domain of ProRS"/>
    <property type="match status" value="1"/>
</dbReference>
<dbReference type="PANTHER" id="PTHR43382:SF2">
    <property type="entry name" value="BIFUNCTIONAL GLUTAMATE_PROLINE--TRNA LIGASE"/>
    <property type="match status" value="1"/>
</dbReference>
<dbReference type="EC" id="6.1.1.15" evidence="2"/>
<dbReference type="Gene3D" id="3.40.50.800">
    <property type="entry name" value="Anticodon-binding domain"/>
    <property type="match status" value="1"/>
</dbReference>
<comment type="catalytic activity">
    <reaction evidence="2">
        <text>tRNA(Pro) + L-proline + ATP = L-prolyl-tRNA(Pro) + AMP + diphosphate</text>
        <dbReference type="Rhea" id="RHEA:14305"/>
        <dbReference type="Rhea" id="RHEA-COMP:9700"/>
        <dbReference type="Rhea" id="RHEA-COMP:9702"/>
        <dbReference type="ChEBI" id="CHEBI:30616"/>
        <dbReference type="ChEBI" id="CHEBI:33019"/>
        <dbReference type="ChEBI" id="CHEBI:60039"/>
        <dbReference type="ChEBI" id="CHEBI:78442"/>
        <dbReference type="ChEBI" id="CHEBI:78532"/>
        <dbReference type="ChEBI" id="CHEBI:456215"/>
        <dbReference type="EC" id="6.1.1.15"/>
    </reaction>
</comment>
<reference evidence="5" key="1">
    <citation type="submission" date="2022-09" db="EMBL/GenBank/DDBJ databases">
        <title>Actin cytoskeleton and complex cell architecture in an #Asgard archaeon.</title>
        <authorList>
            <person name="Ponce Toledo R.I."/>
            <person name="Schleper C."/>
            <person name="Rodrigues Oliveira T."/>
            <person name="Wollweber F."/>
            <person name="Xu J."/>
            <person name="Rittmann S."/>
            <person name="Klingl A."/>
            <person name="Pilhofer M."/>
        </authorList>
    </citation>
    <scope>NUCLEOTIDE SEQUENCE</scope>
    <source>
        <strain evidence="5">B-35</strain>
    </source>
</reference>
<comment type="subcellular location">
    <subcellularLocation>
        <location evidence="2">Cytoplasm</location>
    </subcellularLocation>
</comment>
<evidence type="ECO:0000256" key="1">
    <source>
        <dbReference type="ARBA" id="ARBA00022917"/>
    </source>
</evidence>
<comment type="function">
    <text evidence="2">Catalyzes the attachment of proline to tRNA(Pro) in a two-step reaction: proline is first activated by ATP to form Pro-AMP and then transferred to the acceptor end of tRNA(Pro).</text>
</comment>
<dbReference type="NCBIfam" id="TIGR00408">
    <property type="entry name" value="proS_fam_I"/>
    <property type="match status" value="1"/>
</dbReference>
<dbReference type="SUPFAM" id="SSF52954">
    <property type="entry name" value="Class II aaRS ABD-related"/>
    <property type="match status" value="1"/>
</dbReference>
<dbReference type="PRINTS" id="PR01046">
    <property type="entry name" value="TRNASYNTHPRO"/>
</dbReference>
<accession>A0ABY6HV82</accession>
<organism evidence="5 6">
    <name type="scientific">Candidatus Lokiarchaeum ossiferum</name>
    <dbReference type="NCBI Taxonomy" id="2951803"/>
    <lineage>
        <taxon>Archaea</taxon>
        <taxon>Promethearchaeati</taxon>
        <taxon>Promethearchaeota</taxon>
        <taxon>Promethearchaeia</taxon>
        <taxon>Promethearchaeales</taxon>
        <taxon>Promethearchaeaceae</taxon>
        <taxon>Candidatus Lokiarchaeum</taxon>
    </lineage>
</organism>
<evidence type="ECO:0000313" key="5">
    <source>
        <dbReference type="EMBL" id="UYP47428.1"/>
    </source>
</evidence>
<dbReference type="InterPro" id="IPR002316">
    <property type="entry name" value="Pro-tRNA-ligase_IIa"/>
</dbReference>
<dbReference type="HAMAP" id="MF_01571">
    <property type="entry name" value="Pro_tRNA_synth_type3"/>
    <property type="match status" value="1"/>
</dbReference>
<dbReference type="Pfam" id="PF03129">
    <property type="entry name" value="HGTP_anticodon"/>
    <property type="match status" value="1"/>
</dbReference>
<comment type="domain">
    <text evidence="2">Consists of three domains: the N-terminal catalytic domain, the anticodon-binding domain and the C-terminal extension.</text>
</comment>
<dbReference type="InterPro" id="IPR004154">
    <property type="entry name" value="Anticodon-bd"/>
</dbReference>
<dbReference type="EMBL" id="CP104013">
    <property type="protein sequence ID" value="UYP47428.1"/>
    <property type="molecule type" value="Genomic_DNA"/>
</dbReference>
<dbReference type="SUPFAM" id="SSF55681">
    <property type="entry name" value="Class II aaRS and biotin synthetases"/>
    <property type="match status" value="1"/>
</dbReference>
<protein>
    <recommendedName>
        <fullName evidence="2">Proline--tRNA ligase</fullName>
        <ecNumber evidence="2">6.1.1.15</ecNumber>
    </recommendedName>
    <alternativeName>
        <fullName evidence="2">Prolyl-tRNA synthetase</fullName>
        <shortName evidence="2">ProRS</shortName>
    </alternativeName>
</protein>
<feature type="domain" description="Proline-tRNA ligase class II C-terminal" evidence="4">
    <location>
        <begin position="433"/>
        <end position="510"/>
    </location>
</feature>
<feature type="region of interest" description="Disordered" evidence="3">
    <location>
        <begin position="1"/>
        <end position="23"/>
    </location>
</feature>
<keyword evidence="1 2" id="KW-0648">Protein biosynthesis</keyword>
<sequence>MANQKNAKKQKNQSKGKSSNNQLALPKMEEKFSEWFNEVIFQADIIDYRYNLKGCGVWLGYGFKVRKNTFQVIRDLLDSTPVPHDEMLFPMLIPEPQFMKEAETVKGFEEEVYWVKDGGTTPLDVKLALRPTSETAMYPMAAKWIRSHQDLPLKTYQVANMFRYEGKNTRPLIRVREITTFKEAHTYHKNAETCEEQIREAMESYSRFFDTLGVPYIKTQRPKWDTFPGANYTIAYDCIFPQKHRALQIGTVHNLGTTFAKTFDIKYEDKEGNQQYVHQTCYGISERAIAALIASHGDDKGLKLPPMIAPIQAVIVPILFKNKEEAVLKASEEFFQKVRKAGLRVHFDKRDMSSGKKYFHWELRGVPIRIEIGPRDIEKGNVCLVRRDTREKIFIAQTEAITKINELLDLIQQEMWDSAKKLHASWITRTNDLDEALDFIESNQGIAEVPFCGSEECAAEIEQRVDGLKFLGIPDEYLPALHKEVKEESDIYCIHCSKPVKQYWRIGRPY</sequence>
<dbReference type="SMART" id="SM00946">
    <property type="entry name" value="ProRS-C_1"/>
    <property type="match status" value="1"/>
</dbReference>
<gene>
    <name evidence="2" type="primary">proS</name>
    <name evidence="5" type="ORF">NEF87_003713</name>
</gene>
<dbReference type="InterPro" id="IPR045864">
    <property type="entry name" value="aa-tRNA-synth_II/BPL/LPL"/>
</dbReference>
<keyword evidence="2" id="KW-0030">Aminoacyl-tRNA synthetase</keyword>
<dbReference type="CDD" id="cd00862">
    <property type="entry name" value="ProRS_anticodon_zinc"/>
    <property type="match status" value="1"/>
</dbReference>
<dbReference type="GO" id="GO:0004827">
    <property type="term" value="F:proline-tRNA ligase activity"/>
    <property type="evidence" value="ECO:0007669"/>
    <property type="project" value="UniProtKB-EC"/>
</dbReference>
<keyword evidence="2" id="KW-0547">Nucleotide-binding</keyword>
<dbReference type="Pfam" id="PF00587">
    <property type="entry name" value="tRNA-synt_2b"/>
    <property type="match status" value="1"/>
</dbReference>
<keyword evidence="6" id="KW-1185">Reference proteome</keyword>
<dbReference type="InterPro" id="IPR017449">
    <property type="entry name" value="Pro-tRNA_synth_II"/>
</dbReference>